<organism evidence="2 3">
    <name type="scientific">Pinibacter aurantiacus</name>
    <dbReference type="NCBI Taxonomy" id="2851599"/>
    <lineage>
        <taxon>Bacteria</taxon>
        <taxon>Pseudomonadati</taxon>
        <taxon>Bacteroidota</taxon>
        <taxon>Chitinophagia</taxon>
        <taxon>Chitinophagales</taxon>
        <taxon>Chitinophagaceae</taxon>
        <taxon>Pinibacter</taxon>
    </lineage>
</organism>
<dbReference type="AlphaFoldDB" id="A0A9E2W5Z3"/>
<sequence>MNNHQLRSPAYWIEKLQLQEHIEGGAFKEVYRSEMVIPEAVLSEDFKGNRNAGTSIYFLLQQGQFSALHKIASDEIWHFYYGDPLIVYEITTSGELIEHKLGPNFEAGERFQCVVKAGSWFGAQPAPGSSYSLVGCTVAPGFDFADFELAQKERLLLQYPHLGSVIRMLCK</sequence>
<accession>A0A9E2W5Z3</accession>
<gene>
    <name evidence="2" type="ORF">KTO63_20005</name>
</gene>
<evidence type="ECO:0000313" key="2">
    <source>
        <dbReference type="EMBL" id="MBV4359464.1"/>
    </source>
</evidence>
<feature type="domain" description="DUF985" evidence="1">
    <location>
        <begin position="11"/>
        <end position="150"/>
    </location>
</feature>
<proteinExistence type="predicted"/>
<dbReference type="InterPro" id="IPR009327">
    <property type="entry name" value="Cupin_DUF985"/>
</dbReference>
<evidence type="ECO:0000313" key="3">
    <source>
        <dbReference type="Proteomes" id="UP000812270"/>
    </source>
</evidence>
<dbReference type="RefSeq" id="WP_217793649.1">
    <property type="nucleotide sequence ID" value="NZ_JAHSPG010000015.1"/>
</dbReference>
<dbReference type="CDD" id="cd06121">
    <property type="entry name" value="cupin_YML079wp"/>
    <property type="match status" value="1"/>
</dbReference>
<dbReference type="InterPro" id="IPR039935">
    <property type="entry name" value="YML079W-like"/>
</dbReference>
<evidence type="ECO:0000259" key="1">
    <source>
        <dbReference type="Pfam" id="PF06172"/>
    </source>
</evidence>
<dbReference type="Pfam" id="PF06172">
    <property type="entry name" value="Cupin_5"/>
    <property type="match status" value="1"/>
</dbReference>
<dbReference type="PANTHER" id="PTHR33387:SF3">
    <property type="entry name" value="DUF985 DOMAIN-CONTAINING PROTEIN"/>
    <property type="match status" value="1"/>
</dbReference>
<dbReference type="EMBL" id="JAHSPG010000015">
    <property type="protein sequence ID" value="MBV4359464.1"/>
    <property type="molecule type" value="Genomic_DNA"/>
</dbReference>
<name>A0A9E2W5Z3_9BACT</name>
<dbReference type="Proteomes" id="UP000812270">
    <property type="component" value="Unassembled WGS sequence"/>
</dbReference>
<keyword evidence="3" id="KW-1185">Reference proteome</keyword>
<comment type="caution">
    <text evidence="2">The sequence shown here is derived from an EMBL/GenBank/DDBJ whole genome shotgun (WGS) entry which is preliminary data.</text>
</comment>
<reference evidence="2" key="1">
    <citation type="submission" date="2021-06" db="EMBL/GenBank/DDBJ databases">
        <authorList>
            <person name="Huq M.A."/>
        </authorList>
    </citation>
    <scope>NUCLEOTIDE SEQUENCE</scope>
    <source>
        <strain evidence="2">MAH-26</strain>
    </source>
</reference>
<dbReference type="PANTHER" id="PTHR33387">
    <property type="entry name" value="RMLC-LIKE JELLY ROLL FOLD PROTEIN"/>
    <property type="match status" value="1"/>
</dbReference>
<protein>
    <submittedName>
        <fullName evidence="2">Cupin domain-containing protein</fullName>
    </submittedName>
</protein>